<comment type="caution">
    <text evidence="1">The sequence shown here is derived from an EMBL/GenBank/DDBJ whole genome shotgun (WGS) entry which is preliminary data.</text>
</comment>
<proteinExistence type="predicted"/>
<gene>
    <name evidence="1" type="ORF">Tsubulata_044672</name>
</gene>
<organism evidence="1 2">
    <name type="scientific">Turnera subulata</name>
    <dbReference type="NCBI Taxonomy" id="218843"/>
    <lineage>
        <taxon>Eukaryota</taxon>
        <taxon>Viridiplantae</taxon>
        <taxon>Streptophyta</taxon>
        <taxon>Embryophyta</taxon>
        <taxon>Tracheophyta</taxon>
        <taxon>Spermatophyta</taxon>
        <taxon>Magnoliopsida</taxon>
        <taxon>eudicotyledons</taxon>
        <taxon>Gunneridae</taxon>
        <taxon>Pentapetalae</taxon>
        <taxon>rosids</taxon>
        <taxon>fabids</taxon>
        <taxon>Malpighiales</taxon>
        <taxon>Passifloraceae</taxon>
        <taxon>Turnera</taxon>
    </lineage>
</organism>
<keyword evidence="2" id="KW-1185">Reference proteome</keyword>
<accession>A0A9Q0JS36</accession>
<evidence type="ECO:0000313" key="1">
    <source>
        <dbReference type="EMBL" id="KAJ4850785.1"/>
    </source>
</evidence>
<reference evidence="1" key="2">
    <citation type="journal article" date="2023" name="Plants (Basel)">
        <title>Annotation of the Turnera subulata (Passifloraceae) Draft Genome Reveals the S-Locus Evolved after the Divergence of Turneroideae from Passifloroideae in a Stepwise Manner.</title>
        <authorList>
            <person name="Henning P.M."/>
            <person name="Roalson E.H."/>
            <person name="Mir W."/>
            <person name="McCubbin A.G."/>
            <person name="Shore J.S."/>
        </authorList>
    </citation>
    <scope>NUCLEOTIDE SEQUENCE</scope>
    <source>
        <strain evidence="1">F60SS</strain>
    </source>
</reference>
<name>A0A9Q0JS36_9ROSI</name>
<dbReference type="Proteomes" id="UP001141552">
    <property type="component" value="Unassembled WGS sequence"/>
</dbReference>
<dbReference type="EMBL" id="JAKUCV010000219">
    <property type="protein sequence ID" value="KAJ4850785.1"/>
    <property type="molecule type" value="Genomic_DNA"/>
</dbReference>
<reference evidence="1" key="1">
    <citation type="submission" date="2022-02" db="EMBL/GenBank/DDBJ databases">
        <authorList>
            <person name="Henning P.M."/>
            <person name="McCubbin A.G."/>
            <person name="Shore J.S."/>
        </authorList>
    </citation>
    <scope>NUCLEOTIDE SEQUENCE</scope>
    <source>
        <strain evidence="1">F60SS</strain>
        <tissue evidence="1">Leaves</tissue>
    </source>
</reference>
<protein>
    <submittedName>
        <fullName evidence="1">Uncharacterized protein</fullName>
    </submittedName>
</protein>
<sequence length="129" mass="14603">MWYLVAAELNFVMEQKCKLLECFEVGLLVMQLAFGSSNLQHQVEQAIEDQADDLLVTSATVSNQIMLQTRDYIHMREAGGDFGKDNCYMKVPLLAAWVQDKGNQIHSQPIDKAEVEQELLVFAFDPGIH</sequence>
<dbReference type="AlphaFoldDB" id="A0A9Q0JS36"/>
<evidence type="ECO:0000313" key="2">
    <source>
        <dbReference type="Proteomes" id="UP001141552"/>
    </source>
</evidence>